<comment type="caution">
    <text evidence="4">The sequence shown here is derived from an EMBL/GenBank/DDBJ whole genome shotgun (WGS) entry which is preliminary data.</text>
</comment>
<feature type="compositionally biased region" description="Low complexity" evidence="3">
    <location>
        <begin position="132"/>
        <end position="144"/>
    </location>
</feature>
<evidence type="ECO:0000313" key="4">
    <source>
        <dbReference type="EMBL" id="KAJ3488754.1"/>
    </source>
</evidence>
<dbReference type="GO" id="GO:0005829">
    <property type="term" value="C:cytosol"/>
    <property type="evidence" value="ECO:0007669"/>
    <property type="project" value="TreeGrafter"/>
</dbReference>
<keyword evidence="2" id="KW-0067">ATP-binding</keyword>
<accession>A0AAD5VCY1</accession>
<keyword evidence="1" id="KW-0547">Nucleotide-binding</keyword>
<reference evidence="4" key="1">
    <citation type="submission" date="2022-07" db="EMBL/GenBank/DDBJ databases">
        <title>Genome Sequence of Physisporinus lineatus.</title>
        <authorList>
            <person name="Buettner E."/>
        </authorList>
    </citation>
    <scope>NUCLEOTIDE SEQUENCE</scope>
    <source>
        <strain evidence="4">VT162</strain>
    </source>
</reference>
<dbReference type="SUPFAM" id="SSF53067">
    <property type="entry name" value="Actin-like ATPase domain"/>
    <property type="match status" value="2"/>
</dbReference>
<evidence type="ECO:0000256" key="1">
    <source>
        <dbReference type="ARBA" id="ARBA00022741"/>
    </source>
</evidence>
<dbReference type="Proteomes" id="UP001212997">
    <property type="component" value="Unassembled WGS sequence"/>
</dbReference>
<dbReference type="PANTHER" id="PTHR45639:SF32">
    <property type="entry name" value="HEAT SHOCK PROTEIN PDR13"/>
    <property type="match status" value="1"/>
</dbReference>
<organism evidence="4 5">
    <name type="scientific">Meripilus lineatus</name>
    <dbReference type="NCBI Taxonomy" id="2056292"/>
    <lineage>
        <taxon>Eukaryota</taxon>
        <taxon>Fungi</taxon>
        <taxon>Dikarya</taxon>
        <taxon>Basidiomycota</taxon>
        <taxon>Agaricomycotina</taxon>
        <taxon>Agaricomycetes</taxon>
        <taxon>Polyporales</taxon>
        <taxon>Meripilaceae</taxon>
        <taxon>Meripilus</taxon>
    </lineage>
</organism>
<evidence type="ECO:0000256" key="2">
    <source>
        <dbReference type="ARBA" id="ARBA00022840"/>
    </source>
</evidence>
<evidence type="ECO:0000313" key="5">
    <source>
        <dbReference type="Proteomes" id="UP001212997"/>
    </source>
</evidence>
<feature type="compositionally biased region" description="Acidic residues" evidence="3">
    <location>
        <begin position="552"/>
        <end position="569"/>
    </location>
</feature>
<keyword evidence="5" id="KW-1185">Reference proteome</keyword>
<protein>
    <recommendedName>
        <fullName evidence="6">Actin-like ATPase domain-containing protein</fullName>
    </recommendedName>
</protein>
<sequence length="636" mass="67786">MTSTPRQNGTADAPIEVSSFPTVVGINFGNSYASIAVLTKEGSADCIANEDGERQIACAISFHGEETYIGNQAKHQLVKNSQNTITGFRNLLGKKFSEIPSDKLSVSAPVIQHPEIPDEPAYKVQVLQAAPSPLPTSATTTPAPSHAPTPRSEPIPATRFLTPSEVTSIFLKSLIQSAEDYLGKKVQGAVITVPDWFSDVQKSALQKAAADADIVILQLLEEAGAVAVTTTTGAQADALPHDRTQLIVDLGSSGLELALLSIREGLAYSLATISDHTVGGDFIDDRLIKFFAKDFTKKTKMPLTVAPATDAQDKRAEAKLRLAVEHTKRTLSASPGAATCSVESLKDGLDYTGTINRLRFDMEMRPIYSQVYTKVKEIVASAGIDLYDVDEIVYVGGSASLPGLDATLAEGFAESVVTPFTSGTVVGGGVGDPTTILARGCALQAKILVTLPDSTEEEREVKKAFTNGTEWAKAKATSKSIGLIFPEDGAEEGGLGGQWVPVLSRETALPARRTVQFDVDLGEGAGDKKVAFEVWEVKEGVKIEKSKPPPLELDDGEEEDEDEEEEEIETKEKTVDKDNLLTSLALVAKGCKSVNGRRKTRLEVQLLLSETGALEISAWEVGQSGKGEKVTASVSA</sequence>
<dbReference type="InterPro" id="IPR043129">
    <property type="entry name" value="ATPase_NBD"/>
</dbReference>
<dbReference type="Gene3D" id="3.30.420.40">
    <property type="match status" value="2"/>
</dbReference>
<dbReference type="Gene3D" id="3.30.30.30">
    <property type="match status" value="1"/>
</dbReference>
<dbReference type="Gene3D" id="3.90.640.10">
    <property type="entry name" value="Actin, Chain A, domain 4"/>
    <property type="match status" value="1"/>
</dbReference>
<dbReference type="EMBL" id="JANAWD010000060">
    <property type="protein sequence ID" value="KAJ3488754.1"/>
    <property type="molecule type" value="Genomic_DNA"/>
</dbReference>
<evidence type="ECO:0008006" key="6">
    <source>
        <dbReference type="Google" id="ProtNLM"/>
    </source>
</evidence>
<name>A0AAD5VCY1_9APHY</name>
<dbReference type="GO" id="GO:0005524">
    <property type="term" value="F:ATP binding"/>
    <property type="evidence" value="ECO:0007669"/>
    <property type="project" value="UniProtKB-KW"/>
</dbReference>
<dbReference type="InterPro" id="IPR013126">
    <property type="entry name" value="Hsp_70_fam"/>
</dbReference>
<dbReference type="GO" id="GO:0005634">
    <property type="term" value="C:nucleus"/>
    <property type="evidence" value="ECO:0007669"/>
    <property type="project" value="TreeGrafter"/>
</dbReference>
<feature type="region of interest" description="Disordered" evidence="3">
    <location>
        <begin position="545"/>
        <end position="572"/>
    </location>
</feature>
<evidence type="ECO:0000256" key="3">
    <source>
        <dbReference type="SAM" id="MobiDB-lite"/>
    </source>
</evidence>
<dbReference type="PANTHER" id="PTHR45639">
    <property type="entry name" value="HSC70CB, ISOFORM G-RELATED"/>
    <property type="match status" value="1"/>
</dbReference>
<dbReference type="FunFam" id="3.90.640.10:FF:000021">
    <property type="entry name" value="Heat shock protein 14"/>
    <property type="match status" value="1"/>
</dbReference>
<dbReference type="AlphaFoldDB" id="A0AAD5VCY1"/>
<feature type="region of interest" description="Disordered" evidence="3">
    <location>
        <begin position="132"/>
        <end position="157"/>
    </location>
</feature>
<dbReference type="GO" id="GO:0140662">
    <property type="term" value="F:ATP-dependent protein folding chaperone"/>
    <property type="evidence" value="ECO:0007669"/>
    <property type="project" value="InterPro"/>
</dbReference>
<dbReference type="PRINTS" id="PR00301">
    <property type="entry name" value="HEATSHOCK70"/>
</dbReference>
<proteinExistence type="predicted"/>
<gene>
    <name evidence="4" type="ORF">NLI96_g2605</name>
</gene>
<dbReference type="Pfam" id="PF00012">
    <property type="entry name" value="HSP70"/>
    <property type="match status" value="2"/>
</dbReference>